<gene>
    <name evidence="5" type="ORF">BAU17_13130</name>
</gene>
<sequence>MTTTWKKASFMGVSALTLMALAACGNGGTDSSDSAASGGGSDSSVLNISVGADYVDYVNEVKDEFEKEHDVEVKVTEKDMFEQMDALPLDGPAGLGPDVTMSPFDRVGQGGSQGSLAEIELPDDGRYTDIDKRQVTLDDKVYGQAATAEALVLFYNKDLTSEAPETFADLEALSKDPKYDEGKYNLGFLAKWTDLYFTYGLISGYGGYIFGDEGTNSQDVGLNNKGAIEGITYATDWFQNVWPEGMLDVTANNDLITDYFTSNKTAAIISGPWDANAYKEAGINIGVTKIPTLKNGSEYASFGGGKAWVVSNFSKNKELAQEFVTFLTTEENQDKLYEMRSEVPANSKSQEKILNSDDEVSKAVIEQYKVSEPMPNIPEMAEVWAGGQNMLFDAGSGNMTPKEAADNAVKTIKESIEQKY</sequence>
<dbReference type="SUPFAM" id="SSF53850">
    <property type="entry name" value="Periplasmic binding protein-like II"/>
    <property type="match status" value="1"/>
</dbReference>
<comment type="similarity">
    <text evidence="1">Belongs to the bacterial solute-binding protein 1 family.</text>
</comment>
<name>A0ABQ6Z1H7_9ENTE</name>
<keyword evidence="3 4" id="KW-0732">Signal</keyword>
<evidence type="ECO:0000256" key="1">
    <source>
        <dbReference type="ARBA" id="ARBA00008520"/>
    </source>
</evidence>
<proteinExistence type="inferred from homology"/>
<evidence type="ECO:0000256" key="4">
    <source>
        <dbReference type="SAM" id="SignalP"/>
    </source>
</evidence>
<dbReference type="InterPro" id="IPR006059">
    <property type="entry name" value="SBP"/>
</dbReference>
<keyword evidence="2" id="KW-0813">Transport</keyword>
<dbReference type="Proteomes" id="UP000782705">
    <property type="component" value="Unassembled WGS sequence"/>
</dbReference>
<reference evidence="5 6" key="1">
    <citation type="submission" date="2016-06" db="EMBL/GenBank/DDBJ databases">
        <title>Four novel species of enterococci isolated from chicken manure.</title>
        <authorList>
            <person name="Van Tyne D."/>
        </authorList>
    </citation>
    <scope>NUCLEOTIDE SEQUENCE [LARGE SCALE GENOMIC DNA]</scope>
    <source>
        <strain evidence="5 6">CU12B</strain>
    </source>
</reference>
<accession>A0ABQ6Z1H7</accession>
<dbReference type="Gene3D" id="3.40.190.10">
    <property type="entry name" value="Periplasmic binding protein-like II"/>
    <property type="match status" value="2"/>
</dbReference>
<feature type="chain" id="PRO_5045831309" evidence="4">
    <location>
        <begin position="23"/>
        <end position="420"/>
    </location>
</feature>
<evidence type="ECO:0000313" key="5">
    <source>
        <dbReference type="EMBL" id="KAF1305321.1"/>
    </source>
</evidence>
<dbReference type="Pfam" id="PF13416">
    <property type="entry name" value="SBP_bac_8"/>
    <property type="match status" value="1"/>
</dbReference>
<comment type="caution">
    <text evidence="5">The sequence shown here is derived from an EMBL/GenBank/DDBJ whole genome shotgun (WGS) entry which is preliminary data.</text>
</comment>
<keyword evidence="6" id="KW-1185">Reference proteome</keyword>
<dbReference type="RefSeq" id="WP_161901278.1">
    <property type="nucleotide sequence ID" value="NZ_MAEL01000017.1"/>
</dbReference>
<organism evidence="5 6">
    <name type="scientific">Candidatus Enterococcus willemsii</name>
    <dbReference type="NCBI Taxonomy" id="1857215"/>
    <lineage>
        <taxon>Bacteria</taxon>
        <taxon>Bacillati</taxon>
        <taxon>Bacillota</taxon>
        <taxon>Bacilli</taxon>
        <taxon>Lactobacillales</taxon>
        <taxon>Enterococcaceae</taxon>
        <taxon>Enterococcus</taxon>
    </lineage>
</organism>
<dbReference type="PANTHER" id="PTHR30061:SF50">
    <property type="entry name" value="MALTOSE_MALTODEXTRIN-BINDING PERIPLASMIC PROTEIN"/>
    <property type="match status" value="1"/>
</dbReference>
<evidence type="ECO:0000256" key="2">
    <source>
        <dbReference type="ARBA" id="ARBA00022448"/>
    </source>
</evidence>
<dbReference type="PANTHER" id="PTHR30061">
    <property type="entry name" value="MALTOSE-BINDING PERIPLASMIC PROTEIN"/>
    <property type="match status" value="1"/>
</dbReference>
<protein>
    <submittedName>
        <fullName evidence="5">Sugar ABC transporter substrate-binding protein</fullName>
    </submittedName>
</protein>
<evidence type="ECO:0000256" key="3">
    <source>
        <dbReference type="ARBA" id="ARBA00022729"/>
    </source>
</evidence>
<dbReference type="PROSITE" id="PS51257">
    <property type="entry name" value="PROKAR_LIPOPROTEIN"/>
    <property type="match status" value="1"/>
</dbReference>
<dbReference type="EMBL" id="MAEL01000017">
    <property type="protein sequence ID" value="KAF1305321.1"/>
    <property type="molecule type" value="Genomic_DNA"/>
</dbReference>
<evidence type="ECO:0000313" key="6">
    <source>
        <dbReference type="Proteomes" id="UP000782705"/>
    </source>
</evidence>
<feature type="signal peptide" evidence="4">
    <location>
        <begin position="1"/>
        <end position="22"/>
    </location>
</feature>